<dbReference type="GO" id="GO:0005524">
    <property type="term" value="F:ATP binding"/>
    <property type="evidence" value="ECO:0007669"/>
    <property type="project" value="UniProtKB-KW"/>
</dbReference>
<dbReference type="InterPro" id="IPR058031">
    <property type="entry name" value="AAA_lid_NorR"/>
</dbReference>
<dbReference type="InterPro" id="IPR025943">
    <property type="entry name" value="Sigma_54_int_dom_ATP-bd_2"/>
</dbReference>
<protein>
    <submittedName>
        <fullName evidence="9">Two-component system, NtrC family, response regulator HydG</fullName>
    </submittedName>
</protein>
<dbReference type="PROSITE" id="PS00688">
    <property type="entry name" value="SIGMA54_INTERACT_3"/>
    <property type="match status" value="1"/>
</dbReference>
<keyword evidence="1" id="KW-0547">Nucleotide-binding</keyword>
<dbReference type="GO" id="GO:0043565">
    <property type="term" value="F:sequence-specific DNA binding"/>
    <property type="evidence" value="ECO:0007669"/>
    <property type="project" value="InterPro"/>
</dbReference>
<dbReference type="PROSITE" id="PS00675">
    <property type="entry name" value="SIGMA54_INTERACT_1"/>
    <property type="match status" value="1"/>
</dbReference>
<evidence type="ECO:0000256" key="3">
    <source>
        <dbReference type="ARBA" id="ARBA00023015"/>
    </source>
</evidence>
<organism evidence="9 10">
    <name type="scientific">Williamwhitmania taraxaci</name>
    <dbReference type="NCBI Taxonomy" id="1640674"/>
    <lineage>
        <taxon>Bacteria</taxon>
        <taxon>Pseudomonadati</taxon>
        <taxon>Bacteroidota</taxon>
        <taxon>Bacteroidia</taxon>
        <taxon>Bacteroidales</taxon>
        <taxon>Williamwhitmaniaceae</taxon>
        <taxon>Williamwhitmania</taxon>
    </lineage>
</organism>
<dbReference type="InterPro" id="IPR025662">
    <property type="entry name" value="Sigma_54_int_dom_ATP-bd_1"/>
</dbReference>
<gene>
    <name evidence="9" type="ORF">SAMN05216323_103116</name>
</gene>
<dbReference type="PANTHER" id="PTHR32071">
    <property type="entry name" value="TRANSCRIPTIONAL REGULATORY PROTEIN"/>
    <property type="match status" value="1"/>
</dbReference>
<keyword evidence="2" id="KW-0067">ATP-binding</keyword>
<dbReference type="InterPro" id="IPR003593">
    <property type="entry name" value="AAA+_ATPase"/>
</dbReference>
<dbReference type="SMART" id="SM00448">
    <property type="entry name" value="REC"/>
    <property type="match status" value="1"/>
</dbReference>
<keyword evidence="4" id="KW-0238">DNA-binding</keyword>
<dbReference type="STRING" id="1640674.SAMN05216323_103116"/>
<evidence type="ECO:0000313" key="10">
    <source>
        <dbReference type="Proteomes" id="UP000199452"/>
    </source>
</evidence>
<dbReference type="Pfam" id="PF00072">
    <property type="entry name" value="Response_reg"/>
    <property type="match status" value="1"/>
</dbReference>
<reference evidence="9 10" key="1">
    <citation type="submission" date="2016-09" db="EMBL/GenBank/DDBJ databases">
        <authorList>
            <person name="Capua I."/>
            <person name="De Benedictis P."/>
            <person name="Joannis T."/>
            <person name="Lombin L.H."/>
            <person name="Cattoli G."/>
        </authorList>
    </citation>
    <scope>NUCLEOTIDE SEQUENCE [LARGE SCALE GENOMIC DNA]</scope>
    <source>
        <strain evidence="9 10">A7P-90m</strain>
    </source>
</reference>
<dbReference type="AlphaFoldDB" id="A0A1G6LHV8"/>
<accession>A0A1G6LHV8</accession>
<dbReference type="Pfam" id="PF00158">
    <property type="entry name" value="Sigma54_activat"/>
    <property type="match status" value="1"/>
</dbReference>
<evidence type="ECO:0000259" key="7">
    <source>
        <dbReference type="PROSITE" id="PS50045"/>
    </source>
</evidence>
<dbReference type="Gene3D" id="3.40.50.300">
    <property type="entry name" value="P-loop containing nucleotide triphosphate hydrolases"/>
    <property type="match status" value="1"/>
</dbReference>
<dbReference type="Proteomes" id="UP000199452">
    <property type="component" value="Unassembled WGS sequence"/>
</dbReference>
<dbReference type="FunFam" id="3.40.50.300:FF:000006">
    <property type="entry name" value="DNA-binding transcriptional regulator NtrC"/>
    <property type="match status" value="1"/>
</dbReference>
<evidence type="ECO:0000313" key="9">
    <source>
        <dbReference type="EMBL" id="SDC42982.1"/>
    </source>
</evidence>
<name>A0A1G6LHV8_9BACT</name>
<dbReference type="EMBL" id="FMYP01000031">
    <property type="protein sequence ID" value="SDC42982.1"/>
    <property type="molecule type" value="Genomic_DNA"/>
</dbReference>
<dbReference type="PROSITE" id="PS50110">
    <property type="entry name" value="RESPONSE_REGULATORY"/>
    <property type="match status" value="1"/>
</dbReference>
<keyword evidence="10" id="KW-1185">Reference proteome</keyword>
<dbReference type="InterPro" id="IPR011006">
    <property type="entry name" value="CheY-like_superfamily"/>
</dbReference>
<dbReference type="Pfam" id="PF25601">
    <property type="entry name" value="AAA_lid_14"/>
    <property type="match status" value="1"/>
</dbReference>
<dbReference type="SMART" id="SM00382">
    <property type="entry name" value="AAA"/>
    <property type="match status" value="1"/>
</dbReference>
<dbReference type="SUPFAM" id="SSF52172">
    <property type="entry name" value="CheY-like"/>
    <property type="match status" value="1"/>
</dbReference>
<dbReference type="Gene3D" id="1.10.8.60">
    <property type="match status" value="1"/>
</dbReference>
<dbReference type="GO" id="GO:0006355">
    <property type="term" value="P:regulation of DNA-templated transcription"/>
    <property type="evidence" value="ECO:0007669"/>
    <property type="project" value="InterPro"/>
</dbReference>
<proteinExistence type="predicted"/>
<evidence type="ECO:0000256" key="2">
    <source>
        <dbReference type="ARBA" id="ARBA00022840"/>
    </source>
</evidence>
<dbReference type="PRINTS" id="PR01590">
    <property type="entry name" value="HTHFIS"/>
</dbReference>
<dbReference type="CDD" id="cd00009">
    <property type="entry name" value="AAA"/>
    <property type="match status" value="1"/>
</dbReference>
<keyword evidence="6" id="KW-0597">Phosphoprotein</keyword>
<evidence type="ECO:0000256" key="1">
    <source>
        <dbReference type="ARBA" id="ARBA00022741"/>
    </source>
</evidence>
<dbReference type="PANTHER" id="PTHR32071:SF81">
    <property type="entry name" value="PROPIONATE CATABOLISM OPERON REGULATORY PROTEIN"/>
    <property type="match status" value="1"/>
</dbReference>
<dbReference type="InterPro" id="IPR002197">
    <property type="entry name" value="HTH_Fis"/>
</dbReference>
<evidence type="ECO:0000256" key="5">
    <source>
        <dbReference type="ARBA" id="ARBA00023163"/>
    </source>
</evidence>
<feature type="domain" description="Response regulatory" evidence="8">
    <location>
        <begin position="5"/>
        <end position="119"/>
    </location>
</feature>
<dbReference type="Gene3D" id="3.40.50.2300">
    <property type="match status" value="1"/>
</dbReference>
<dbReference type="InterPro" id="IPR009057">
    <property type="entry name" value="Homeodomain-like_sf"/>
</dbReference>
<dbReference type="InterPro" id="IPR002078">
    <property type="entry name" value="Sigma_54_int"/>
</dbReference>
<dbReference type="InterPro" id="IPR027417">
    <property type="entry name" value="P-loop_NTPase"/>
</dbReference>
<evidence type="ECO:0000259" key="8">
    <source>
        <dbReference type="PROSITE" id="PS50110"/>
    </source>
</evidence>
<sequence>MHMIRALVVDDDVTFCLMLKTFLMKKGFEVETAFSYSEGVRQLAKFNPEVILTDLRLPDKDGIDLLEKVMREKPQIPVILMTGYADIRTAVQAMKLGAFDYVAKPISPDEILATIGAALTAGGKSGSRAVRTIGVGEKVSYIEGKSPLALKTLEFVKLVAPTSMSVLILGESGTGKEFVARRIHNLSSRGNKPFIAIDCGALPKDLAASELFGHVKGSFTGAITDKQGQFEAANGGTLFLDEVGNLSYDVQMQLLRVIQERKVRRVGANAEVPVDIRILSATNEDLKQAVANGDFREDLYHRLNEFSIVVHSLRERKSDLVLFVSHFLSVANAELNRQVAGFSEEVMSVFMDYYWPGNLRELKNVVKRTVLLTHGDMVEIGTLPNEMIADSQCISLGDSNSPLKGAAAKSEQELILQTLERAKYNKTKTAQLLNIDRKTLYNKMRQYNIDL</sequence>
<evidence type="ECO:0000256" key="6">
    <source>
        <dbReference type="PROSITE-ProRule" id="PRU00169"/>
    </source>
</evidence>
<dbReference type="Gene3D" id="1.10.10.60">
    <property type="entry name" value="Homeodomain-like"/>
    <property type="match status" value="1"/>
</dbReference>
<dbReference type="GO" id="GO:0000160">
    <property type="term" value="P:phosphorelay signal transduction system"/>
    <property type="evidence" value="ECO:0007669"/>
    <property type="project" value="InterPro"/>
</dbReference>
<dbReference type="PROSITE" id="PS50045">
    <property type="entry name" value="SIGMA54_INTERACT_4"/>
    <property type="match status" value="1"/>
</dbReference>
<dbReference type="InterPro" id="IPR025944">
    <property type="entry name" value="Sigma_54_int_dom_CS"/>
</dbReference>
<feature type="modified residue" description="4-aspartylphosphate" evidence="6">
    <location>
        <position position="54"/>
    </location>
</feature>
<keyword evidence="5" id="KW-0804">Transcription</keyword>
<dbReference type="SUPFAM" id="SSF52540">
    <property type="entry name" value="P-loop containing nucleoside triphosphate hydrolases"/>
    <property type="match status" value="1"/>
</dbReference>
<dbReference type="SUPFAM" id="SSF46689">
    <property type="entry name" value="Homeodomain-like"/>
    <property type="match status" value="1"/>
</dbReference>
<keyword evidence="3" id="KW-0805">Transcription regulation</keyword>
<evidence type="ECO:0000256" key="4">
    <source>
        <dbReference type="ARBA" id="ARBA00023125"/>
    </source>
</evidence>
<dbReference type="InterPro" id="IPR001789">
    <property type="entry name" value="Sig_transdc_resp-reg_receiver"/>
</dbReference>
<dbReference type="Pfam" id="PF02954">
    <property type="entry name" value="HTH_8"/>
    <property type="match status" value="1"/>
</dbReference>
<dbReference type="PROSITE" id="PS00676">
    <property type="entry name" value="SIGMA54_INTERACT_2"/>
    <property type="match status" value="1"/>
</dbReference>
<feature type="domain" description="Sigma-54 factor interaction" evidence="7">
    <location>
        <begin position="142"/>
        <end position="371"/>
    </location>
</feature>